<evidence type="ECO:0000259" key="2">
    <source>
        <dbReference type="Pfam" id="PF04773"/>
    </source>
</evidence>
<gene>
    <name evidence="4" type="ORF">FXN63_17795</name>
</gene>
<dbReference type="EMBL" id="CP043046">
    <property type="protein sequence ID" value="QEI07485.1"/>
    <property type="molecule type" value="Genomic_DNA"/>
</dbReference>
<dbReference type="OrthoDB" id="1100567at2"/>
<evidence type="ECO:0000313" key="5">
    <source>
        <dbReference type="Proteomes" id="UP000325161"/>
    </source>
</evidence>
<dbReference type="AlphaFoldDB" id="A0A5C0AZ72"/>
<dbReference type="InterPro" id="IPR032623">
    <property type="entry name" value="FecR_N"/>
</dbReference>
<dbReference type="PIRSF" id="PIRSF018266">
    <property type="entry name" value="FecR"/>
    <property type="match status" value="1"/>
</dbReference>
<reference evidence="4 5" key="1">
    <citation type="submission" date="2019-08" db="EMBL/GenBank/DDBJ databases">
        <title>Amphibian skin-associated Pigmentiphaga: genome sequence and occurrence across geography and hosts.</title>
        <authorList>
            <person name="Bletz M.C."/>
            <person name="Bunk B."/>
            <person name="Sproeer C."/>
            <person name="Biwer P."/>
            <person name="Reiter S."/>
            <person name="Rabemananjara F.C.E."/>
            <person name="Schulz S."/>
            <person name="Overmann J."/>
            <person name="Vences M."/>
        </authorList>
    </citation>
    <scope>NUCLEOTIDE SEQUENCE [LARGE SCALE GENOMIC DNA]</scope>
    <source>
        <strain evidence="4 5">Mada1488</strain>
    </source>
</reference>
<protein>
    <submittedName>
        <fullName evidence="4">DUF4880 domain-containing protein</fullName>
    </submittedName>
</protein>
<proteinExistence type="predicted"/>
<dbReference type="InterPro" id="IPR012373">
    <property type="entry name" value="Ferrdict_sens_TM"/>
</dbReference>
<dbReference type="GO" id="GO:0016989">
    <property type="term" value="F:sigma factor antagonist activity"/>
    <property type="evidence" value="ECO:0007669"/>
    <property type="project" value="TreeGrafter"/>
</dbReference>
<evidence type="ECO:0000259" key="3">
    <source>
        <dbReference type="Pfam" id="PF16220"/>
    </source>
</evidence>
<organism evidence="4 5">
    <name type="scientific">Pigmentiphaga aceris</name>
    <dbReference type="NCBI Taxonomy" id="1940612"/>
    <lineage>
        <taxon>Bacteria</taxon>
        <taxon>Pseudomonadati</taxon>
        <taxon>Pseudomonadota</taxon>
        <taxon>Betaproteobacteria</taxon>
        <taxon>Burkholderiales</taxon>
        <taxon>Alcaligenaceae</taxon>
        <taxon>Pigmentiphaga</taxon>
    </lineage>
</organism>
<keyword evidence="5" id="KW-1185">Reference proteome</keyword>
<feature type="compositionally biased region" description="Polar residues" evidence="1">
    <location>
        <begin position="1"/>
        <end position="19"/>
    </location>
</feature>
<evidence type="ECO:0000313" key="4">
    <source>
        <dbReference type="EMBL" id="QEI07485.1"/>
    </source>
</evidence>
<evidence type="ECO:0000256" key="1">
    <source>
        <dbReference type="SAM" id="MobiDB-lite"/>
    </source>
</evidence>
<dbReference type="PANTHER" id="PTHR30273">
    <property type="entry name" value="PERIPLASMIC SIGNAL SENSOR AND SIGMA FACTOR ACTIVATOR FECR-RELATED"/>
    <property type="match status" value="1"/>
</dbReference>
<dbReference type="KEGG" id="pacr:FXN63_17795"/>
<dbReference type="Proteomes" id="UP000325161">
    <property type="component" value="Chromosome"/>
</dbReference>
<dbReference type="PANTHER" id="PTHR30273:SF2">
    <property type="entry name" value="PROTEIN FECR"/>
    <property type="match status" value="1"/>
</dbReference>
<feature type="domain" description="FecR protein" evidence="2">
    <location>
        <begin position="136"/>
        <end position="234"/>
    </location>
</feature>
<name>A0A5C0AZ72_9BURK</name>
<dbReference type="Gene3D" id="2.60.120.1440">
    <property type="match status" value="1"/>
</dbReference>
<dbReference type="InterPro" id="IPR006860">
    <property type="entry name" value="FecR"/>
</dbReference>
<accession>A0A5C0AZ72</accession>
<feature type="region of interest" description="Disordered" evidence="1">
    <location>
        <begin position="1"/>
        <end position="23"/>
    </location>
</feature>
<dbReference type="Pfam" id="PF16220">
    <property type="entry name" value="DUF4880"/>
    <property type="match status" value="1"/>
</dbReference>
<dbReference type="RefSeq" id="WP_148816532.1">
    <property type="nucleotide sequence ID" value="NZ_CP043046.1"/>
</dbReference>
<feature type="domain" description="FecR N-terminal" evidence="3">
    <location>
        <begin position="29"/>
        <end position="70"/>
    </location>
</feature>
<dbReference type="Pfam" id="PF04773">
    <property type="entry name" value="FecR"/>
    <property type="match status" value="1"/>
</dbReference>
<sequence>MSRSSQASPAGYTDQSQTRIEPLPPAVREQAISWYVKLASGMQSVEDEAAFTRWHHAHTDHARAWSQLQKMGGRLRHGAELLTPSIAHGALQKAAHAGGRRRALKTLVCLGMGGTALYLVQEQLPWRASLSSLLADVSTATGEQRTVTLDDGTQVALNTASAIDVRFDAQQRRIILHAGEVLLTTGADPAGRPLVVVTAEGTLTPIGTKFLVRHEAVPGLHAYTKLAVVEGAVEVRPHGQQGQPVIVRAGQQLQFTRDSIAPSTPLDENSLAWVDGMFVAASMRLDHFLAELGHYRPGVLRWTPEVAGLRITGTWPLHGADATDLILDSIARRLPVKVTRSTKYWVQVSLR</sequence>